<evidence type="ECO:0000313" key="14">
    <source>
        <dbReference type="EMBL" id="AKV84058.1"/>
    </source>
</evidence>
<dbReference type="EMBL" id="CP012172">
    <property type="protein sequence ID" value="AKV75088.1"/>
    <property type="molecule type" value="Genomic_DNA"/>
</dbReference>
<keyword evidence="6 10" id="KW-0808">Transferase</keyword>
<evidence type="ECO:0000313" key="11">
    <source>
        <dbReference type="EMBL" id="AKV77327.1"/>
    </source>
</evidence>
<dbReference type="GO" id="GO:0004719">
    <property type="term" value="F:protein-L-isoaspartate (D-aspartate) O-methyltransferase activity"/>
    <property type="evidence" value="ECO:0007669"/>
    <property type="project" value="UniProtKB-EC"/>
</dbReference>
<dbReference type="PANTHER" id="PTHR11579:SF0">
    <property type="entry name" value="PROTEIN-L-ISOASPARTATE(D-ASPARTATE) O-METHYLTRANSFERASE"/>
    <property type="match status" value="1"/>
</dbReference>
<dbReference type="EMBL" id="CP012173">
    <property type="protein sequence ID" value="AKV77327.1"/>
    <property type="molecule type" value="Genomic_DNA"/>
</dbReference>
<evidence type="ECO:0000313" key="12">
    <source>
        <dbReference type="EMBL" id="AKV79577.1"/>
    </source>
</evidence>
<reference evidence="14 15" key="2">
    <citation type="submission" date="2015-07" db="EMBL/GenBank/DDBJ databases">
        <title>Physiological, transcriptional responses and genome re-sequencing of acid resistant extremely thermoacidophilic Metallosphaera sedula SARC-M1.</title>
        <authorList>
            <person name="Ai C."/>
            <person name="McCarthy S."/>
            <person name="Eckrich V."/>
            <person name="Rudrappa D."/>
            <person name="Qiu G."/>
            <person name="Blum P."/>
        </authorList>
    </citation>
    <scope>NUCLEOTIDE SEQUENCE [LARGE SCALE GENOMIC DNA]</scope>
    <source>
        <strain evidence="14 15">SARC-M1</strain>
    </source>
</reference>
<keyword evidence="7" id="KW-0949">S-adenosyl-L-methionine</keyword>
<dbReference type="GO" id="GO:0032259">
    <property type="term" value="P:methylation"/>
    <property type="evidence" value="ECO:0007669"/>
    <property type="project" value="UniProtKB-KW"/>
</dbReference>
<dbReference type="CDD" id="cd02440">
    <property type="entry name" value="AdoMet_MTases"/>
    <property type="match status" value="1"/>
</dbReference>
<protein>
    <recommendedName>
        <fullName evidence="3">protein-L-isoaspartate(D-aspartate) O-methyltransferase</fullName>
        <ecNumber evidence="3">2.1.1.77</ecNumber>
    </recommendedName>
</protein>
<evidence type="ECO:0000313" key="10">
    <source>
        <dbReference type="EMBL" id="AKV75088.1"/>
    </source>
</evidence>
<proteinExistence type="inferred from homology"/>
<reference evidence="16 17" key="1">
    <citation type="journal article" date="2015" name="Genome Announc.">
        <title>Complete Genome Sequences of Evolved Arsenate-Resistant Metallosphaera sedula Strains.</title>
        <authorList>
            <person name="Ai C."/>
            <person name="McCarthy S."/>
            <person name="Schackwitz W."/>
            <person name="Martin J."/>
            <person name="Lipzen A."/>
            <person name="Blum P."/>
        </authorList>
    </citation>
    <scope>NUCLEOTIDE SEQUENCE [LARGE SCALE GENOMIC DNA]</scope>
    <source>
        <strain evidence="12 17">ARS120-1</strain>
        <strain evidence="13 16">ARS120-2</strain>
        <strain evidence="10 19">ARS50-1</strain>
        <strain evidence="11 18">ARS50-2</strain>
    </source>
</reference>
<dbReference type="SUPFAM" id="SSF53335">
    <property type="entry name" value="S-adenosyl-L-methionine-dependent methyltransferases"/>
    <property type="match status" value="1"/>
</dbReference>
<keyword evidence="5 10" id="KW-0489">Methyltransferase</keyword>
<evidence type="ECO:0000313" key="19">
    <source>
        <dbReference type="Proteomes" id="UP000068832"/>
    </source>
</evidence>
<gene>
    <name evidence="10" type="ORF">MsedA_2216</name>
    <name evidence="11" type="ORF">MsedB_2218</name>
    <name evidence="12" type="ORF">MsedC_2216</name>
    <name evidence="13" type="ORF">MsedD_2217</name>
    <name evidence="14" type="ORF">MsedE_2219</name>
</gene>
<dbReference type="Proteomes" id="UP000061362">
    <property type="component" value="Chromosome"/>
</dbReference>
<dbReference type="Proteomes" id="UP000056255">
    <property type="component" value="Chromosome"/>
</dbReference>
<sequence length="197" mass="21678">MVSDESLRNAYLKVDRAKFLPESSAKFAYDPEFADKPIPITDKVNTTALTLGIKMLDYLGLKRGDKVLEVGTGCGYYTALIAEIVGPENVTTIEVDPWIARYAEERLQDLGIKVQIGDGTLGFPGNSPYDKAVIWVALPTLPCLIYQQLVNGGVLLAPIGTQKTQNLFRVFKADPPRVDKLDSVIFMKAQGLCGFYD</sequence>
<organism evidence="10 19">
    <name type="scientific">Metallosphaera sedula</name>
    <dbReference type="NCBI Taxonomy" id="43687"/>
    <lineage>
        <taxon>Archaea</taxon>
        <taxon>Thermoproteota</taxon>
        <taxon>Thermoprotei</taxon>
        <taxon>Sulfolobales</taxon>
        <taxon>Sulfolobaceae</taxon>
        <taxon>Metallosphaera</taxon>
    </lineage>
</organism>
<dbReference type="AlphaFoldDB" id="A0A0K1SKJ5"/>
<comment type="function">
    <text evidence="8">Catalyzes the methyl esterification of L-isoaspartyl residues in peptides and proteins that result from spontaneous decomposition of normal L-aspartyl and L-asparaginyl residues. It plays a role in the repair and/or degradation of damaged proteins.</text>
</comment>
<dbReference type="Pfam" id="PF01135">
    <property type="entry name" value="PCMT"/>
    <property type="match status" value="1"/>
</dbReference>
<evidence type="ECO:0000256" key="1">
    <source>
        <dbReference type="ARBA" id="ARBA00004496"/>
    </source>
</evidence>
<evidence type="ECO:0000313" key="18">
    <source>
        <dbReference type="Proteomes" id="UP000062475"/>
    </source>
</evidence>
<dbReference type="PANTHER" id="PTHR11579">
    <property type="entry name" value="PROTEIN-L-ISOASPARTATE O-METHYLTRANSFERASE"/>
    <property type="match status" value="1"/>
</dbReference>
<evidence type="ECO:0000256" key="4">
    <source>
        <dbReference type="ARBA" id="ARBA00022490"/>
    </source>
</evidence>
<evidence type="ECO:0000256" key="5">
    <source>
        <dbReference type="ARBA" id="ARBA00022603"/>
    </source>
</evidence>
<evidence type="ECO:0000256" key="8">
    <source>
        <dbReference type="ARBA" id="ARBA00025330"/>
    </source>
</evidence>
<evidence type="ECO:0000256" key="7">
    <source>
        <dbReference type="ARBA" id="ARBA00022691"/>
    </source>
</evidence>
<comment type="catalytic activity">
    <reaction evidence="9">
        <text>[protein]-L-isoaspartate + S-adenosyl-L-methionine = [protein]-L-isoaspartate alpha-methyl ester + S-adenosyl-L-homocysteine</text>
        <dbReference type="Rhea" id="RHEA:12705"/>
        <dbReference type="Rhea" id="RHEA-COMP:12143"/>
        <dbReference type="Rhea" id="RHEA-COMP:12144"/>
        <dbReference type="ChEBI" id="CHEBI:57856"/>
        <dbReference type="ChEBI" id="CHEBI:59789"/>
        <dbReference type="ChEBI" id="CHEBI:90596"/>
        <dbReference type="ChEBI" id="CHEBI:90598"/>
        <dbReference type="EC" id="2.1.1.77"/>
    </reaction>
</comment>
<dbReference type="EC" id="2.1.1.77" evidence="3"/>
<evidence type="ECO:0000256" key="9">
    <source>
        <dbReference type="ARBA" id="ARBA00029295"/>
    </source>
</evidence>
<dbReference type="PATRIC" id="fig|43687.5.peg.2320"/>
<evidence type="ECO:0000313" key="17">
    <source>
        <dbReference type="Proteomes" id="UP000062398"/>
    </source>
</evidence>
<dbReference type="InterPro" id="IPR029063">
    <property type="entry name" value="SAM-dependent_MTases_sf"/>
</dbReference>
<accession>A0A0K1SKJ5</accession>
<evidence type="ECO:0000313" key="15">
    <source>
        <dbReference type="Proteomes" id="UP000056255"/>
    </source>
</evidence>
<dbReference type="InterPro" id="IPR000682">
    <property type="entry name" value="PCMT"/>
</dbReference>
<dbReference type="Proteomes" id="UP000062475">
    <property type="component" value="Chromosome"/>
</dbReference>
<evidence type="ECO:0000256" key="2">
    <source>
        <dbReference type="ARBA" id="ARBA00005369"/>
    </source>
</evidence>
<comment type="similarity">
    <text evidence="2">Belongs to the methyltransferase superfamily. L-isoaspartyl/D-aspartyl protein methyltransferase family.</text>
</comment>
<name>A0A0K1SKJ5_9CREN</name>
<dbReference type="EMBL" id="CP012175">
    <property type="protein sequence ID" value="AKV81822.1"/>
    <property type="molecule type" value="Genomic_DNA"/>
</dbReference>
<dbReference type="GO" id="GO:0005737">
    <property type="term" value="C:cytoplasm"/>
    <property type="evidence" value="ECO:0007669"/>
    <property type="project" value="UniProtKB-SubCell"/>
</dbReference>
<evidence type="ECO:0000256" key="3">
    <source>
        <dbReference type="ARBA" id="ARBA00011890"/>
    </source>
</evidence>
<evidence type="ECO:0000313" key="16">
    <source>
        <dbReference type="Proteomes" id="UP000061362"/>
    </source>
</evidence>
<dbReference type="Proteomes" id="UP000062398">
    <property type="component" value="Chromosome"/>
</dbReference>
<dbReference type="EMBL" id="CP012174">
    <property type="protein sequence ID" value="AKV79577.1"/>
    <property type="molecule type" value="Genomic_DNA"/>
</dbReference>
<comment type="subcellular location">
    <subcellularLocation>
        <location evidence="1">Cytoplasm</location>
    </subcellularLocation>
</comment>
<dbReference type="Proteomes" id="UP000068832">
    <property type="component" value="Chromosome"/>
</dbReference>
<evidence type="ECO:0000256" key="6">
    <source>
        <dbReference type="ARBA" id="ARBA00022679"/>
    </source>
</evidence>
<keyword evidence="4" id="KW-0963">Cytoplasm</keyword>
<dbReference type="EMBL" id="CP012176">
    <property type="protein sequence ID" value="AKV84058.1"/>
    <property type="molecule type" value="Genomic_DNA"/>
</dbReference>
<dbReference type="Gene3D" id="3.40.50.150">
    <property type="entry name" value="Vaccinia Virus protein VP39"/>
    <property type="match status" value="1"/>
</dbReference>
<evidence type="ECO:0000313" key="13">
    <source>
        <dbReference type="EMBL" id="AKV81822.1"/>
    </source>
</evidence>